<proteinExistence type="predicted"/>
<evidence type="ECO:0000313" key="6">
    <source>
        <dbReference type="EMBL" id="ACO62830.1"/>
    </source>
</evidence>
<gene>
    <name evidence="6" type="ORF">MICPUN_58267</name>
</gene>
<dbReference type="PANTHER" id="PTHR48051">
    <property type="match status" value="1"/>
</dbReference>
<dbReference type="SMART" id="SM00504">
    <property type="entry name" value="Ubox"/>
    <property type="match status" value="1"/>
</dbReference>
<dbReference type="SMART" id="SM00369">
    <property type="entry name" value="LRR_TYP"/>
    <property type="match status" value="2"/>
</dbReference>
<dbReference type="EMBL" id="CP001325">
    <property type="protein sequence ID" value="ACO62830.1"/>
    <property type="molecule type" value="Genomic_DNA"/>
</dbReference>
<keyword evidence="2" id="KW-0433">Leucine-rich repeat</keyword>
<dbReference type="GO" id="GO:0005930">
    <property type="term" value="C:axoneme"/>
    <property type="evidence" value="ECO:0007669"/>
    <property type="project" value="UniProtKB-SubCell"/>
</dbReference>
<sequence>MGIAARTAALISRLRTYALSRHSRLNRKTLSGMSCARSSLALLARSWGHENQPLQPGLTRSSSVTTERLCFTSQSAWPGDFRSMAPSKRRKTAAPAQPISGNATQGVRTRRSSSARGDVPDAPDADLADLDAEPEVLLCPITRVMFRDPVMVVDSGHTYERSAILSHFERNGAKDPLTRRALSSTKVMTIWVVRQIVRDWLDKHPGVTPDGWDSRELLEPSEDDGTNMMERDDVGVLRAWRAMCPELQGRWPEDEQPEDWEGVAMENGRVVKLSLEGFGLTGAVPAEVGRLTALREFNVSRNALTLLPAEIGQLASLESLELGYNELTSVPEEIGQLTSLEELHPGFWVQGLGFRV</sequence>
<name>C1E549_MICCC</name>
<dbReference type="InParanoid" id="C1E549"/>
<dbReference type="PANTHER" id="PTHR48051:SF1">
    <property type="entry name" value="RAS SUPPRESSOR PROTEIN 1"/>
    <property type="match status" value="1"/>
</dbReference>
<dbReference type="InterPro" id="IPR003613">
    <property type="entry name" value="Ubox_domain"/>
</dbReference>
<dbReference type="GeneID" id="8243262"/>
<dbReference type="Proteomes" id="UP000002009">
    <property type="component" value="Chromosome 4"/>
</dbReference>
<dbReference type="UniPathway" id="UPA00143"/>
<dbReference type="eggNOG" id="KOG0619">
    <property type="taxonomic scope" value="Eukaryota"/>
</dbReference>
<accession>C1E549</accession>
<feature type="region of interest" description="Disordered" evidence="4">
    <location>
        <begin position="80"/>
        <end position="127"/>
    </location>
</feature>
<dbReference type="InterPro" id="IPR001611">
    <property type="entry name" value="Leu-rich_rpt"/>
</dbReference>
<evidence type="ECO:0000256" key="1">
    <source>
        <dbReference type="ARBA" id="ARBA00004430"/>
    </source>
</evidence>
<dbReference type="GO" id="GO:0016567">
    <property type="term" value="P:protein ubiquitination"/>
    <property type="evidence" value="ECO:0007669"/>
    <property type="project" value="UniProtKB-UniPathway"/>
</dbReference>
<protein>
    <recommendedName>
        <fullName evidence="5">U-box domain-containing protein</fullName>
    </recommendedName>
</protein>
<dbReference type="InterPro" id="IPR003591">
    <property type="entry name" value="Leu-rich_rpt_typical-subtyp"/>
</dbReference>
<evidence type="ECO:0000259" key="5">
    <source>
        <dbReference type="PROSITE" id="PS51698"/>
    </source>
</evidence>
<evidence type="ECO:0000256" key="2">
    <source>
        <dbReference type="ARBA" id="ARBA00022614"/>
    </source>
</evidence>
<dbReference type="SUPFAM" id="SSF52058">
    <property type="entry name" value="L domain-like"/>
    <property type="match status" value="1"/>
</dbReference>
<dbReference type="GO" id="GO:0004842">
    <property type="term" value="F:ubiquitin-protein transferase activity"/>
    <property type="evidence" value="ECO:0007669"/>
    <property type="project" value="InterPro"/>
</dbReference>
<keyword evidence="7" id="KW-1185">Reference proteome</keyword>
<feature type="domain" description="U-box" evidence="5">
    <location>
        <begin position="132"/>
        <end position="207"/>
    </location>
</feature>
<dbReference type="STRING" id="296587.C1E549"/>
<dbReference type="KEGG" id="mis:MICPUN_58267"/>
<dbReference type="PROSITE" id="PS51450">
    <property type="entry name" value="LRR"/>
    <property type="match status" value="1"/>
</dbReference>
<evidence type="ECO:0000256" key="4">
    <source>
        <dbReference type="SAM" id="MobiDB-lite"/>
    </source>
</evidence>
<reference evidence="6 7" key="1">
    <citation type="journal article" date="2009" name="Science">
        <title>Green evolution and dynamic adaptations revealed by genomes of the marine picoeukaryotes Micromonas.</title>
        <authorList>
            <person name="Worden A.Z."/>
            <person name="Lee J.H."/>
            <person name="Mock T."/>
            <person name="Rouze P."/>
            <person name="Simmons M.P."/>
            <person name="Aerts A.L."/>
            <person name="Allen A.E."/>
            <person name="Cuvelier M.L."/>
            <person name="Derelle E."/>
            <person name="Everett M.V."/>
            <person name="Foulon E."/>
            <person name="Grimwood J."/>
            <person name="Gundlach H."/>
            <person name="Henrissat B."/>
            <person name="Napoli C."/>
            <person name="McDonald S.M."/>
            <person name="Parker M.S."/>
            <person name="Rombauts S."/>
            <person name="Salamov A."/>
            <person name="Von Dassow P."/>
            <person name="Badger J.H."/>
            <person name="Coutinho P.M."/>
            <person name="Demir E."/>
            <person name="Dubchak I."/>
            <person name="Gentemann C."/>
            <person name="Eikrem W."/>
            <person name="Gready J.E."/>
            <person name="John U."/>
            <person name="Lanier W."/>
            <person name="Lindquist E.A."/>
            <person name="Lucas S."/>
            <person name="Mayer K.F."/>
            <person name="Moreau H."/>
            <person name="Not F."/>
            <person name="Otillar R."/>
            <person name="Panaud O."/>
            <person name="Pangilinan J."/>
            <person name="Paulsen I."/>
            <person name="Piegu B."/>
            <person name="Poliakov A."/>
            <person name="Robbens S."/>
            <person name="Schmutz J."/>
            <person name="Toulza E."/>
            <person name="Wyss T."/>
            <person name="Zelensky A."/>
            <person name="Zhou K."/>
            <person name="Armbrust E.V."/>
            <person name="Bhattacharya D."/>
            <person name="Goodenough U.W."/>
            <person name="Van de Peer Y."/>
            <person name="Grigoriev I.V."/>
        </authorList>
    </citation>
    <scope>NUCLEOTIDE SEQUENCE [LARGE SCALE GENOMIC DNA]</scope>
    <source>
        <strain evidence="7">RCC299 / NOUM17</strain>
    </source>
</reference>
<dbReference type="RefSeq" id="XP_002501572.1">
    <property type="nucleotide sequence ID" value="XM_002501526.1"/>
</dbReference>
<dbReference type="InterPro" id="IPR032675">
    <property type="entry name" value="LRR_dom_sf"/>
</dbReference>
<dbReference type="InterPro" id="IPR050216">
    <property type="entry name" value="LRR_domain-containing"/>
</dbReference>
<keyword evidence="3" id="KW-0677">Repeat</keyword>
<evidence type="ECO:0000313" key="7">
    <source>
        <dbReference type="Proteomes" id="UP000002009"/>
    </source>
</evidence>
<dbReference type="Gene3D" id="3.30.40.10">
    <property type="entry name" value="Zinc/RING finger domain, C3HC4 (zinc finger)"/>
    <property type="match status" value="1"/>
</dbReference>
<dbReference type="Pfam" id="PF04564">
    <property type="entry name" value="U-box"/>
    <property type="match status" value="1"/>
</dbReference>
<dbReference type="PROSITE" id="PS51698">
    <property type="entry name" value="U_BOX"/>
    <property type="match status" value="1"/>
</dbReference>
<dbReference type="AlphaFoldDB" id="C1E549"/>
<dbReference type="Gene3D" id="3.80.10.10">
    <property type="entry name" value="Ribonuclease Inhibitor"/>
    <property type="match status" value="1"/>
</dbReference>
<organism evidence="6 7">
    <name type="scientific">Micromonas commoda (strain RCC299 / NOUM17 / CCMP2709)</name>
    <name type="common">Picoplanktonic green alga</name>
    <dbReference type="NCBI Taxonomy" id="296587"/>
    <lineage>
        <taxon>Eukaryota</taxon>
        <taxon>Viridiplantae</taxon>
        <taxon>Chlorophyta</taxon>
        <taxon>Mamiellophyceae</taxon>
        <taxon>Mamiellales</taxon>
        <taxon>Mamiellaceae</taxon>
        <taxon>Micromonas</taxon>
    </lineage>
</organism>
<comment type="subcellular location">
    <subcellularLocation>
        <location evidence="1">Cytoplasm</location>
        <location evidence="1">Cytoskeleton</location>
        <location evidence="1">Cilium axoneme</location>
    </subcellularLocation>
</comment>
<dbReference type="InterPro" id="IPR013083">
    <property type="entry name" value="Znf_RING/FYVE/PHD"/>
</dbReference>
<dbReference type="OrthoDB" id="676979at2759"/>
<dbReference type="Pfam" id="PF13855">
    <property type="entry name" value="LRR_8"/>
    <property type="match status" value="1"/>
</dbReference>
<dbReference type="SUPFAM" id="SSF57850">
    <property type="entry name" value="RING/U-box"/>
    <property type="match status" value="1"/>
</dbReference>
<evidence type="ECO:0000256" key="3">
    <source>
        <dbReference type="ARBA" id="ARBA00022737"/>
    </source>
</evidence>
<dbReference type="eggNOG" id="KOG4642">
    <property type="taxonomic scope" value="Eukaryota"/>
</dbReference>